<name>A0A1Y5RL39_9RHOB</name>
<dbReference type="Proteomes" id="UP000193827">
    <property type="component" value="Unassembled WGS sequence"/>
</dbReference>
<keyword evidence="2" id="KW-1185">Reference proteome</keyword>
<sequence>MKMPRMSIILILALALSACGKRDRDVTLTRIKKTGNGPDEFAILPGKPLQTPEDYASLPAPTPGAANLTDPNPRADGIAALGGNAAALNSAGISANDGALVNHAVRYGSGPGIRQTLAAEDKETRRRHGRVNILRIGPNDDYTSAYKRQWLNATEEELRLRRRAIETPSAPPPE</sequence>
<dbReference type="InterPro" id="IPR021395">
    <property type="entry name" value="DUF3035"/>
</dbReference>
<reference evidence="1 2" key="1">
    <citation type="submission" date="2017-03" db="EMBL/GenBank/DDBJ databases">
        <authorList>
            <person name="Afonso C.L."/>
            <person name="Miller P.J."/>
            <person name="Scott M.A."/>
            <person name="Spackman E."/>
            <person name="Goraichik I."/>
            <person name="Dimitrov K.M."/>
            <person name="Suarez D.L."/>
            <person name="Swayne D.E."/>
        </authorList>
    </citation>
    <scope>NUCLEOTIDE SEQUENCE [LARGE SCALE GENOMIC DNA]</scope>
    <source>
        <strain evidence="1 2">CECT 8287</strain>
    </source>
</reference>
<organism evidence="1 2">
    <name type="scientific">Roseovarius litorisediminis</name>
    <dbReference type="NCBI Taxonomy" id="1312363"/>
    <lineage>
        <taxon>Bacteria</taxon>
        <taxon>Pseudomonadati</taxon>
        <taxon>Pseudomonadota</taxon>
        <taxon>Alphaproteobacteria</taxon>
        <taxon>Rhodobacterales</taxon>
        <taxon>Roseobacteraceae</taxon>
        <taxon>Roseovarius</taxon>
    </lineage>
</organism>
<evidence type="ECO:0000313" key="1">
    <source>
        <dbReference type="EMBL" id="SLN19682.1"/>
    </source>
</evidence>
<dbReference type="RefSeq" id="WP_085891076.1">
    <property type="nucleotide sequence ID" value="NZ_FWFL01000002.1"/>
</dbReference>
<accession>A0A1Y5RL39</accession>
<protein>
    <recommendedName>
        <fullName evidence="3">Beta-barrel assembly machine subunit BamF</fullName>
    </recommendedName>
</protein>
<dbReference type="Pfam" id="PF11233">
    <property type="entry name" value="DUF3035"/>
    <property type="match status" value="1"/>
</dbReference>
<dbReference type="AlphaFoldDB" id="A0A1Y5RL39"/>
<dbReference type="OrthoDB" id="7876689at2"/>
<evidence type="ECO:0000313" key="2">
    <source>
        <dbReference type="Proteomes" id="UP000193827"/>
    </source>
</evidence>
<proteinExistence type="predicted"/>
<evidence type="ECO:0008006" key="3">
    <source>
        <dbReference type="Google" id="ProtNLM"/>
    </source>
</evidence>
<gene>
    <name evidence="1" type="ORF">PEL8287_00807</name>
</gene>
<dbReference type="PROSITE" id="PS51257">
    <property type="entry name" value="PROKAR_LIPOPROTEIN"/>
    <property type="match status" value="1"/>
</dbReference>
<dbReference type="EMBL" id="FWFL01000002">
    <property type="protein sequence ID" value="SLN19682.1"/>
    <property type="molecule type" value="Genomic_DNA"/>
</dbReference>